<dbReference type="Proteomes" id="UP000243348">
    <property type="component" value="Nucleomorph 2"/>
</dbReference>
<dbReference type="EMBL" id="CP003681">
    <property type="protein sequence ID" value="AFP65496.1"/>
    <property type="molecule type" value="Genomic_DNA"/>
</dbReference>
<evidence type="ECO:0000313" key="2">
    <source>
        <dbReference type="Proteomes" id="UP000243348"/>
    </source>
</evidence>
<protein>
    <submittedName>
        <fullName evidence="1">Uncharacterized protein</fullName>
    </submittedName>
</protein>
<proteinExistence type="predicted"/>
<keyword evidence="1" id="KW-0542">Nucleomorph</keyword>
<geneLocation type="nucleomorph" evidence="1"/>
<organism evidence="1 2">
    <name type="scientific">Chroomonas mesostigmatica CCMP1168</name>
    <dbReference type="NCBI Taxonomy" id="1195612"/>
    <lineage>
        <taxon>Eukaryota</taxon>
        <taxon>Cryptophyceae</taxon>
        <taxon>Pyrenomonadales</taxon>
        <taxon>Chroomonadaceae</taxon>
        <taxon>Chroomonas</taxon>
    </lineage>
</organism>
<accession>J7G605</accession>
<sequence length="649" mass="76765">MNNTPPITGRRAFEVFGISRSSYEFKRFMNQFLSDKIFLKKENHEVPINFLKNISCPKKVYFKTHVGLPFSQKMDFLEAITYMKRKDFIKEDSEWNNFLEVIVNNNDKTKKPYMDDNRLAIDTDKIAIATERHRKISKASYSNLHLTVHSCEFTPAFHKFLKFAYYLSAFFFFHIKYENIDFFERGGYGILQSLFIISIRNALEMKDMSYRKKYGSTRISIIVHDVDPKEDINCHPRIAKMVSLAWKKAVEYLQPYINISDINIYNIFTQIECCLLMRVNTKKKYTQNTLEIFRKRWEKEERVGSLKKKIKLLEKYPESPINPEANKKIELIKRPALTKKNMNAFINKAFRKALFLDFFTTGRDVFPIRYWTKAFISKHFIEFLFDGVVLGLISIIKRWYAISDKRLYISNFGRLFRKIKHGILRIKGYAHEQLKIFQTRAKEGTYGNFYTEENTQMISDYAFRARLFLEHHTKRIWVLQMKKLQYNCSDFFEKKVLKILTNNPEEYDKAKDHILLETEKIFQKTVQGHDIPKLGKLIINAVLELRQVLNQYTEKCKEFPAAELRDINRISRNIRSKGIKQRSFAAGLGITASVRLRGFGNFHIITSYGLGPHILNFSCINDRDTIENDYKEKVSPFRIQPSVNFDIKI</sequence>
<dbReference type="AlphaFoldDB" id="J7G605"/>
<gene>
    <name evidence="1" type="ORF">CMESO_329</name>
</gene>
<reference evidence="1 2" key="1">
    <citation type="journal article" date="2012" name="Genome Biol. Evol.">
        <title>Nucleomorph genome sequence of the cryptophyte alga Chroomonas mesostigmatica CCMP1168 reveals lineage-specific gene loss and genome complexity.</title>
        <authorList>
            <person name="Moore C.E."/>
            <person name="Curtis B."/>
            <person name="Mills T."/>
            <person name="Tanifuji G."/>
            <person name="Archibald J.M."/>
        </authorList>
    </citation>
    <scope>NUCLEOTIDE SEQUENCE [LARGE SCALE GENOMIC DNA]</scope>
    <source>
        <strain evidence="1 2">CCMP1168</strain>
    </source>
</reference>
<name>J7G605_9CRYP</name>
<evidence type="ECO:0000313" key="1">
    <source>
        <dbReference type="EMBL" id="AFP65496.1"/>
    </source>
</evidence>